<dbReference type="OrthoDB" id="9773730at2"/>
<feature type="transmembrane region" description="Helical" evidence="6">
    <location>
        <begin position="12"/>
        <end position="29"/>
    </location>
</feature>
<gene>
    <name evidence="7" type="ORF">C5O19_11930</name>
</gene>
<dbReference type="PANTHER" id="PTHR21716">
    <property type="entry name" value="TRANSMEMBRANE PROTEIN"/>
    <property type="match status" value="1"/>
</dbReference>
<evidence type="ECO:0000313" key="7">
    <source>
        <dbReference type="EMBL" id="PQA60290.1"/>
    </source>
</evidence>
<feature type="transmembrane region" description="Helical" evidence="6">
    <location>
        <begin position="140"/>
        <end position="162"/>
    </location>
</feature>
<protein>
    <submittedName>
        <fullName evidence="7">AI-2E family transporter</fullName>
    </submittedName>
</protein>
<keyword evidence="3 6" id="KW-0812">Transmembrane</keyword>
<comment type="subcellular location">
    <subcellularLocation>
        <location evidence="1">Membrane</location>
        <topology evidence="1">Multi-pass membrane protein</topology>
    </subcellularLocation>
</comment>
<evidence type="ECO:0000256" key="3">
    <source>
        <dbReference type="ARBA" id="ARBA00022692"/>
    </source>
</evidence>
<dbReference type="InterPro" id="IPR002549">
    <property type="entry name" value="AI-2E-like"/>
</dbReference>
<name>A0A2S7IRS8_9BACT</name>
<dbReference type="AlphaFoldDB" id="A0A2S7IRS8"/>
<keyword evidence="8" id="KW-1185">Reference proteome</keyword>
<organism evidence="7 8">
    <name type="scientific">Siphonobacter curvatus</name>
    <dbReference type="NCBI Taxonomy" id="2094562"/>
    <lineage>
        <taxon>Bacteria</taxon>
        <taxon>Pseudomonadati</taxon>
        <taxon>Bacteroidota</taxon>
        <taxon>Cytophagia</taxon>
        <taxon>Cytophagales</taxon>
        <taxon>Cytophagaceae</taxon>
        <taxon>Siphonobacter</taxon>
    </lineage>
</organism>
<feature type="transmembrane region" description="Helical" evidence="6">
    <location>
        <begin position="304"/>
        <end position="329"/>
    </location>
</feature>
<comment type="similarity">
    <text evidence="2">Belongs to the autoinducer-2 exporter (AI-2E) (TC 2.A.86) family.</text>
</comment>
<evidence type="ECO:0000256" key="2">
    <source>
        <dbReference type="ARBA" id="ARBA00009773"/>
    </source>
</evidence>
<dbReference type="EMBL" id="PTRA01000001">
    <property type="protein sequence ID" value="PQA60290.1"/>
    <property type="molecule type" value="Genomic_DNA"/>
</dbReference>
<keyword evidence="4 6" id="KW-1133">Transmembrane helix</keyword>
<evidence type="ECO:0000256" key="1">
    <source>
        <dbReference type="ARBA" id="ARBA00004141"/>
    </source>
</evidence>
<dbReference type="Proteomes" id="UP000239590">
    <property type="component" value="Unassembled WGS sequence"/>
</dbReference>
<feature type="transmembrane region" description="Helical" evidence="6">
    <location>
        <begin position="198"/>
        <end position="219"/>
    </location>
</feature>
<evidence type="ECO:0000256" key="4">
    <source>
        <dbReference type="ARBA" id="ARBA00022989"/>
    </source>
</evidence>
<proteinExistence type="inferred from homology"/>
<evidence type="ECO:0000256" key="6">
    <source>
        <dbReference type="SAM" id="Phobius"/>
    </source>
</evidence>
<feature type="transmembrane region" description="Helical" evidence="6">
    <location>
        <begin position="66"/>
        <end position="88"/>
    </location>
</feature>
<reference evidence="8" key="1">
    <citation type="submission" date="2018-02" db="EMBL/GenBank/DDBJ databases">
        <title>Genome sequencing of Solimonas sp. HR-BB.</title>
        <authorList>
            <person name="Lee Y."/>
            <person name="Jeon C.O."/>
        </authorList>
    </citation>
    <scope>NUCLEOTIDE SEQUENCE [LARGE SCALE GENOMIC DNA]</scope>
    <source>
        <strain evidence="8">HR-U</strain>
    </source>
</reference>
<dbReference type="GO" id="GO:0016020">
    <property type="term" value="C:membrane"/>
    <property type="evidence" value="ECO:0007669"/>
    <property type="project" value="UniProtKB-SubCell"/>
</dbReference>
<feature type="transmembrane region" description="Helical" evidence="6">
    <location>
        <begin position="263"/>
        <end position="284"/>
    </location>
</feature>
<dbReference type="Pfam" id="PF01594">
    <property type="entry name" value="AI-2E_transport"/>
    <property type="match status" value="1"/>
</dbReference>
<comment type="caution">
    <text evidence="7">The sequence shown here is derived from an EMBL/GenBank/DDBJ whole genome shotgun (WGS) entry which is preliminary data.</text>
</comment>
<keyword evidence="5 6" id="KW-0472">Membrane</keyword>
<feature type="transmembrane region" description="Helical" evidence="6">
    <location>
        <begin position="35"/>
        <end position="54"/>
    </location>
</feature>
<evidence type="ECO:0000313" key="8">
    <source>
        <dbReference type="Proteomes" id="UP000239590"/>
    </source>
</evidence>
<sequence length="367" mass="40885">MASIYTPKQQRYLLVFSLVVITGFIIAGLRQYITAFFGAGILYVIFRPWFTTLVHKKNFNRTLVTIGLLLFSIIVIIIPFLVLSLLLIGRVRYYSQNYQDILKLVKRLEDMTGFSITDEDNIQSLIQQGASWASQQFPSIIGGTLDVLIILGLLFFTMYYMFQQEEQFLGGLRRYLPFDNDTDDELGESLKNMVNANILGQGLISLIQGVLTGLTLWIFDIPDAAFWGTVSFFLSFIPVLGTPLVWGPAGLIALSQGNTGQGVGILLVGLIVLTNVDNVLRIVLAKRMGDVHPLITLAGVVLGVPLFGILGLVIGPLLIAYLIVLFKVFERTNKQLIKEEKQENKIIQQQATLEQPDTPIISDSKLL</sequence>
<accession>A0A2S7IRS8</accession>
<evidence type="ECO:0000256" key="5">
    <source>
        <dbReference type="ARBA" id="ARBA00023136"/>
    </source>
</evidence>
<dbReference type="RefSeq" id="WP_104712420.1">
    <property type="nucleotide sequence ID" value="NZ_PTRA01000001.1"/>
</dbReference>
<feature type="transmembrane region" description="Helical" evidence="6">
    <location>
        <begin position="225"/>
        <end position="251"/>
    </location>
</feature>
<dbReference type="PANTHER" id="PTHR21716:SF4">
    <property type="entry name" value="TRANSMEMBRANE PROTEIN 245"/>
    <property type="match status" value="1"/>
</dbReference>